<comment type="subcellular location">
    <subcellularLocation>
        <location evidence="1">Cell membrane</location>
        <topology evidence="1">Multi-pass membrane protein</topology>
    </subcellularLocation>
</comment>
<dbReference type="InterPro" id="IPR025857">
    <property type="entry name" value="MacB_PCD"/>
</dbReference>
<evidence type="ECO:0000256" key="4">
    <source>
        <dbReference type="ARBA" id="ARBA00022989"/>
    </source>
</evidence>
<dbReference type="Pfam" id="PF12704">
    <property type="entry name" value="MacB_PCD"/>
    <property type="match status" value="1"/>
</dbReference>
<evidence type="ECO:0000313" key="10">
    <source>
        <dbReference type="Proteomes" id="UP001241110"/>
    </source>
</evidence>
<dbReference type="EMBL" id="JASJOS010000001">
    <property type="protein sequence ID" value="MDJ1479240.1"/>
    <property type="molecule type" value="Genomic_DNA"/>
</dbReference>
<feature type="domain" description="ABC3 transporter permease C-terminal" evidence="7">
    <location>
        <begin position="369"/>
        <end position="476"/>
    </location>
</feature>
<gene>
    <name evidence="9" type="ORF">QNI16_02015</name>
</gene>
<keyword evidence="2" id="KW-1003">Cell membrane</keyword>
<evidence type="ECO:0000259" key="8">
    <source>
        <dbReference type="Pfam" id="PF12704"/>
    </source>
</evidence>
<dbReference type="PANTHER" id="PTHR30572:SF18">
    <property type="entry name" value="ABC-TYPE MACROLIDE FAMILY EXPORT SYSTEM PERMEASE COMPONENT 2"/>
    <property type="match status" value="1"/>
</dbReference>
<feature type="transmembrane region" description="Helical" evidence="6">
    <location>
        <begin position="408"/>
        <end position="437"/>
    </location>
</feature>
<reference evidence="9" key="1">
    <citation type="submission" date="2023-05" db="EMBL/GenBank/DDBJ databases">
        <authorList>
            <person name="Zhang X."/>
        </authorList>
    </citation>
    <scope>NUCLEOTIDE SEQUENCE</scope>
    <source>
        <strain evidence="9">YF14B1</strain>
    </source>
</reference>
<evidence type="ECO:0000259" key="7">
    <source>
        <dbReference type="Pfam" id="PF02687"/>
    </source>
</evidence>
<feature type="transmembrane region" description="Helical" evidence="6">
    <location>
        <begin position="457"/>
        <end position="479"/>
    </location>
</feature>
<evidence type="ECO:0000256" key="3">
    <source>
        <dbReference type="ARBA" id="ARBA00022692"/>
    </source>
</evidence>
<feature type="transmembrane region" description="Helical" evidence="6">
    <location>
        <begin position="98"/>
        <end position="119"/>
    </location>
</feature>
<feature type="transmembrane region" description="Helical" evidence="6">
    <location>
        <begin position="499"/>
        <end position="524"/>
    </location>
</feature>
<feature type="transmembrane region" description="Helical" evidence="6">
    <location>
        <begin position="362"/>
        <end position="387"/>
    </location>
</feature>
<dbReference type="PANTHER" id="PTHR30572">
    <property type="entry name" value="MEMBRANE COMPONENT OF TRANSPORTER-RELATED"/>
    <property type="match status" value="1"/>
</dbReference>
<dbReference type="Pfam" id="PF02687">
    <property type="entry name" value="FtsX"/>
    <property type="match status" value="2"/>
</dbReference>
<proteinExistence type="predicted"/>
<feature type="domain" description="ABC3 transporter permease C-terminal" evidence="7">
    <location>
        <begin position="746"/>
        <end position="858"/>
    </location>
</feature>
<evidence type="ECO:0000256" key="1">
    <source>
        <dbReference type="ARBA" id="ARBA00004651"/>
    </source>
</evidence>
<dbReference type="InterPro" id="IPR050250">
    <property type="entry name" value="Macrolide_Exporter_MacB"/>
</dbReference>
<keyword evidence="5 6" id="KW-0472">Membrane</keyword>
<comment type="caution">
    <text evidence="9">The sequence shown here is derived from an EMBL/GenBank/DDBJ whole genome shotgun (WGS) entry which is preliminary data.</text>
</comment>
<protein>
    <submittedName>
        <fullName evidence="9">Permease prefix domain 2-containing transporter</fullName>
    </submittedName>
</protein>
<dbReference type="InterPro" id="IPR047699">
    <property type="entry name" value="Permease_put_prefix"/>
</dbReference>
<accession>A0AAE3QKN1</accession>
<dbReference type="InterPro" id="IPR003838">
    <property type="entry name" value="ABC3_permease_C"/>
</dbReference>
<keyword evidence="4 6" id="KW-1133">Transmembrane helix</keyword>
<organism evidence="9 10">
    <name type="scientific">Xanthocytophaga flava</name>
    <dbReference type="NCBI Taxonomy" id="3048013"/>
    <lineage>
        <taxon>Bacteria</taxon>
        <taxon>Pseudomonadati</taxon>
        <taxon>Bacteroidota</taxon>
        <taxon>Cytophagia</taxon>
        <taxon>Cytophagales</taxon>
        <taxon>Rhodocytophagaceae</taxon>
        <taxon>Xanthocytophaga</taxon>
    </lineage>
</organism>
<dbReference type="NCBIfam" id="NF038404">
    <property type="entry name" value="perm_prefix_2"/>
    <property type="match status" value="1"/>
</dbReference>
<evidence type="ECO:0000313" key="9">
    <source>
        <dbReference type="EMBL" id="MDJ1479240.1"/>
    </source>
</evidence>
<dbReference type="GO" id="GO:0005886">
    <property type="term" value="C:plasma membrane"/>
    <property type="evidence" value="ECO:0007669"/>
    <property type="project" value="UniProtKB-SubCell"/>
</dbReference>
<evidence type="ECO:0000256" key="6">
    <source>
        <dbReference type="SAM" id="Phobius"/>
    </source>
</evidence>
<name>A0AAE3QKN1_9BACT</name>
<dbReference type="GO" id="GO:0022857">
    <property type="term" value="F:transmembrane transporter activity"/>
    <property type="evidence" value="ECO:0007669"/>
    <property type="project" value="TreeGrafter"/>
</dbReference>
<evidence type="ECO:0000256" key="2">
    <source>
        <dbReference type="ARBA" id="ARBA00022475"/>
    </source>
</evidence>
<feature type="transmembrane region" description="Helical" evidence="6">
    <location>
        <begin position="745"/>
        <end position="766"/>
    </location>
</feature>
<evidence type="ECO:0000256" key="5">
    <source>
        <dbReference type="ARBA" id="ARBA00023136"/>
    </source>
</evidence>
<dbReference type="AlphaFoldDB" id="A0AAE3QKN1"/>
<dbReference type="RefSeq" id="WP_313975251.1">
    <property type="nucleotide sequence ID" value="NZ_JASJOS010000001.1"/>
</dbReference>
<feature type="domain" description="MacB-like periplasmic core" evidence="8">
    <location>
        <begin position="99"/>
        <end position="322"/>
    </location>
</feature>
<dbReference type="Proteomes" id="UP001241110">
    <property type="component" value="Unassembled WGS sequence"/>
</dbReference>
<feature type="transmembrane region" description="Helical" evidence="6">
    <location>
        <begin position="829"/>
        <end position="851"/>
    </location>
</feature>
<keyword evidence="3 6" id="KW-0812">Transmembrane</keyword>
<sequence>MIIGKKNHPPYWLDWLLERFCAPHLWEEVQGDLHERYQLRLKQKGINKAYWFYFTDVVSYLRPAFYKRKHATQLLYTDMFQHNLLLAYRTFKRFKGSFFINLIGLSLGIACTLLIYLWISNELHIDTFHEKDHRLFQIMENRKTARGIETGASGLFAEILVRDMPQVEYGVTVTPPNFFPKFTLRTENQNVKAVGKYVGKDFLSVFSYDLVQGQQDKVLIQPDAIVLSESTALRLFNTTNNLIGKTIEWQVVNLKKPCVITGIIKDVPSGSSEQFDFLLPFEAFQNIMGMGKEITWNTNSPFHNYVVVKENTNLDQFQHTLDHLLKTRNSTAKDISLFLKLYSKNYLYGTYENGVQAGGRIVYVQLFSLIALFILLIAGINFMNLATARASRRIKEIGIKKAIGASRFILILQYLSESLLMAFCSLLLALLMVVLLLPQFNQLTGKQIHLDWDLQMILSFAGITFFTGLIAGSYPAFYLSGFKPTTILKGIVPTSWSEIWTRTGLVVFQFTLSVVFIVSVIVIYKQIEFVQHNNLGYDKDHIIYFETEGKIANQSEVFLTRLKNIPGVLNASSLSGYIINSYQSSGGNTTELVWNGENIRYNSLGINYDLIETLGITIKEGRSFSNAFPSDSAKIIVNETFVKRLGLINPVGQIVDGREILGVTKDFHFQSPHEKIPPTIFRLERQYNSTIVANIQAGKEKAVLEQLAIFYKNYNPGFVFDYRFLNQDYQTLYVAEQRVAILSRYFAGLAIIISCLGLFGLATFTAERRRKEIGIRKVLGSSEWGIIYLLSREFTRIVLLSITLALPVSYVIASDWLKGFAYRISLHPWYFITAGLVALGTAWVTVGIQAVKAAHINPSQCLKDE</sequence>
<feature type="transmembrane region" description="Helical" evidence="6">
    <location>
        <begin position="797"/>
        <end position="817"/>
    </location>
</feature>